<gene>
    <name evidence="3" type="ORF">OC842_006111</name>
</gene>
<protein>
    <submittedName>
        <fullName evidence="3">Uncharacterized protein</fullName>
    </submittedName>
</protein>
<dbReference type="EMBL" id="JAPDMQ010000505">
    <property type="protein sequence ID" value="KAK0523542.1"/>
    <property type="molecule type" value="Genomic_DNA"/>
</dbReference>
<feature type="transmembrane region" description="Helical" evidence="2">
    <location>
        <begin position="55"/>
        <end position="74"/>
    </location>
</feature>
<comment type="caution">
    <text evidence="3">The sequence shown here is derived from an EMBL/GenBank/DDBJ whole genome shotgun (WGS) entry which is preliminary data.</text>
</comment>
<sequence length="94" mass="9547">MGGGTRIQVHVRLEQKRQPIVHLMGAMGHSGSGVGHGSSGGWEHEHGSSGSGSKAIVGAATALVAAGGAAYGAYRWLKSSKKNNPDEKGGQPML</sequence>
<proteinExistence type="predicted"/>
<organism evidence="3 4">
    <name type="scientific">Tilletia horrida</name>
    <dbReference type="NCBI Taxonomy" id="155126"/>
    <lineage>
        <taxon>Eukaryota</taxon>
        <taxon>Fungi</taxon>
        <taxon>Dikarya</taxon>
        <taxon>Basidiomycota</taxon>
        <taxon>Ustilaginomycotina</taxon>
        <taxon>Exobasidiomycetes</taxon>
        <taxon>Tilletiales</taxon>
        <taxon>Tilletiaceae</taxon>
        <taxon>Tilletia</taxon>
    </lineage>
</organism>
<evidence type="ECO:0000256" key="2">
    <source>
        <dbReference type="SAM" id="Phobius"/>
    </source>
</evidence>
<feature type="region of interest" description="Disordered" evidence="1">
    <location>
        <begin position="25"/>
        <end position="53"/>
    </location>
</feature>
<evidence type="ECO:0000313" key="3">
    <source>
        <dbReference type="EMBL" id="KAK0523542.1"/>
    </source>
</evidence>
<evidence type="ECO:0000313" key="4">
    <source>
        <dbReference type="Proteomes" id="UP001176521"/>
    </source>
</evidence>
<keyword evidence="4" id="KW-1185">Reference proteome</keyword>
<dbReference type="AlphaFoldDB" id="A0AAN6G7V3"/>
<dbReference type="Proteomes" id="UP001176521">
    <property type="component" value="Unassembled WGS sequence"/>
</dbReference>
<evidence type="ECO:0000256" key="1">
    <source>
        <dbReference type="SAM" id="MobiDB-lite"/>
    </source>
</evidence>
<keyword evidence="2" id="KW-0472">Membrane</keyword>
<feature type="compositionally biased region" description="Gly residues" evidence="1">
    <location>
        <begin position="28"/>
        <end position="40"/>
    </location>
</feature>
<accession>A0AAN6G7V3</accession>
<keyword evidence="2" id="KW-0812">Transmembrane</keyword>
<keyword evidence="2" id="KW-1133">Transmembrane helix</keyword>
<reference evidence="3" key="1">
    <citation type="journal article" date="2023" name="PhytoFront">
        <title>Draft Genome Resources of Seven Strains of Tilletia horrida, Causal Agent of Kernel Smut of Rice.</title>
        <authorList>
            <person name="Khanal S."/>
            <person name="Antony Babu S."/>
            <person name="Zhou X.G."/>
        </authorList>
    </citation>
    <scope>NUCLEOTIDE SEQUENCE</scope>
    <source>
        <strain evidence="3">TX3</strain>
    </source>
</reference>
<name>A0AAN6G7V3_9BASI</name>